<evidence type="ECO:0000256" key="3">
    <source>
        <dbReference type="ARBA" id="ARBA00022989"/>
    </source>
</evidence>
<dbReference type="InterPro" id="IPR025423">
    <property type="entry name" value="TMEM205-like"/>
</dbReference>
<keyword evidence="8" id="KW-1185">Reference proteome</keyword>
<dbReference type="EMBL" id="CP035033">
    <property type="protein sequence ID" value="QAB15065.1"/>
    <property type="molecule type" value="Genomic_DNA"/>
</dbReference>
<feature type="transmembrane region" description="Helical" evidence="5">
    <location>
        <begin position="111"/>
        <end position="133"/>
    </location>
</feature>
<keyword evidence="2 5" id="KW-0812">Transmembrane</keyword>
<evidence type="ECO:0000256" key="2">
    <source>
        <dbReference type="ARBA" id="ARBA00022692"/>
    </source>
</evidence>
<name>A0A410H2B9_9GAMM</name>
<dbReference type="GO" id="GO:0016020">
    <property type="term" value="C:membrane"/>
    <property type="evidence" value="ECO:0007669"/>
    <property type="project" value="UniProtKB-SubCell"/>
</dbReference>
<protein>
    <submittedName>
        <fullName evidence="7">DUF4149 domain-containing protein</fullName>
    </submittedName>
</protein>
<dbReference type="Proteomes" id="UP000285478">
    <property type="component" value="Chromosome"/>
</dbReference>
<feature type="transmembrane region" description="Helical" evidence="5">
    <location>
        <begin position="71"/>
        <end position="91"/>
    </location>
</feature>
<proteinExistence type="predicted"/>
<evidence type="ECO:0000256" key="1">
    <source>
        <dbReference type="ARBA" id="ARBA00004370"/>
    </source>
</evidence>
<evidence type="ECO:0000256" key="4">
    <source>
        <dbReference type="ARBA" id="ARBA00023136"/>
    </source>
</evidence>
<evidence type="ECO:0000259" key="6">
    <source>
        <dbReference type="Pfam" id="PF13664"/>
    </source>
</evidence>
<accession>A0A410H2B9</accession>
<dbReference type="RefSeq" id="WP_029937723.1">
    <property type="nucleotide sequence ID" value="NZ_CP035033.1"/>
</dbReference>
<keyword evidence="3 5" id="KW-1133">Transmembrane helix</keyword>
<organism evidence="7 8">
    <name type="scientific">Hydrogenovibrio thermophilus</name>
    <dbReference type="NCBI Taxonomy" id="265883"/>
    <lineage>
        <taxon>Bacteria</taxon>
        <taxon>Pseudomonadati</taxon>
        <taxon>Pseudomonadota</taxon>
        <taxon>Gammaproteobacteria</taxon>
        <taxon>Thiotrichales</taxon>
        <taxon>Piscirickettsiaceae</taxon>
        <taxon>Hydrogenovibrio</taxon>
    </lineage>
</organism>
<comment type="subcellular location">
    <subcellularLocation>
        <location evidence="1">Membrane</location>
    </subcellularLocation>
</comment>
<sequence length="139" mass="15259">MHLALLMILLTANITIGYVVAPVLFGRLSSETAGELMGIFLTGLYGFDLLLLLGLLGLLVLQKRFRPKRELLLGIAALSVAGNLWGISPLMMELKVMGLATSPQLYGMTFAQWHGVSQVLFMLTLVLLVVWGIRFGRSR</sequence>
<evidence type="ECO:0000313" key="8">
    <source>
        <dbReference type="Proteomes" id="UP000285478"/>
    </source>
</evidence>
<evidence type="ECO:0000256" key="5">
    <source>
        <dbReference type="SAM" id="Phobius"/>
    </source>
</evidence>
<feature type="domain" description="TMEM205-like" evidence="6">
    <location>
        <begin position="8"/>
        <end position="97"/>
    </location>
</feature>
<dbReference type="Pfam" id="PF13664">
    <property type="entry name" value="DUF4149"/>
    <property type="match status" value="1"/>
</dbReference>
<dbReference type="AlphaFoldDB" id="A0A410H2B9"/>
<dbReference type="KEGG" id="htr:EPV75_04950"/>
<evidence type="ECO:0000313" key="7">
    <source>
        <dbReference type="EMBL" id="QAB15065.1"/>
    </source>
</evidence>
<feature type="transmembrane region" description="Helical" evidence="5">
    <location>
        <begin position="36"/>
        <end position="59"/>
    </location>
</feature>
<reference evidence="7 8" key="1">
    <citation type="journal article" date="2018" name="Environ. Microbiol.">
        <title>Genomes of ubiquitous marine and hypersaline Hydrogenovibrio, Thiomicrorhabdus and Thiomicrospira spp. encode a diversity of mechanisms to sustain chemolithoautotrophy in heterogeneous environments.</title>
        <authorList>
            <person name="Scott K.M."/>
            <person name="Williams J."/>
            <person name="Porter C.M.B."/>
            <person name="Russel S."/>
            <person name="Harmer T.L."/>
            <person name="Paul J.H."/>
            <person name="Antonen K.M."/>
            <person name="Bridges M.K."/>
            <person name="Camper G.J."/>
            <person name="Campla C.K."/>
            <person name="Casella L.G."/>
            <person name="Chase E."/>
            <person name="Conrad J.W."/>
            <person name="Cruz M.C."/>
            <person name="Dunlap D.S."/>
            <person name="Duran L."/>
            <person name="Fahsbender E.M."/>
            <person name="Goldsmith D.B."/>
            <person name="Keeley R.F."/>
            <person name="Kondoff M.R."/>
            <person name="Kussy B.I."/>
            <person name="Lane M.K."/>
            <person name="Lawler S."/>
            <person name="Leigh B.A."/>
            <person name="Lewis C."/>
            <person name="Lostal L.M."/>
            <person name="Marking D."/>
            <person name="Mancera P.A."/>
            <person name="McClenthan E.C."/>
            <person name="McIntyre E.A."/>
            <person name="Mine J.A."/>
            <person name="Modi S."/>
            <person name="Moore B.D."/>
            <person name="Morgan W.A."/>
            <person name="Nelson K.M."/>
            <person name="Nguyen K.N."/>
            <person name="Ogburn N."/>
            <person name="Parrino D.G."/>
            <person name="Pedapudi A.D."/>
            <person name="Pelham R.P."/>
            <person name="Preece A.M."/>
            <person name="Rampersad E.A."/>
            <person name="Richardson J.C."/>
            <person name="Rodgers C.M."/>
            <person name="Schaffer B.L."/>
            <person name="Sheridan N.E."/>
            <person name="Solone M.R."/>
            <person name="Staley Z.R."/>
            <person name="Tabuchi M."/>
            <person name="Waide R.J."/>
            <person name="Wanjugi P.W."/>
            <person name="Young S."/>
            <person name="Clum A."/>
            <person name="Daum C."/>
            <person name="Huntemann M."/>
            <person name="Ivanova N."/>
            <person name="Kyrpides N."/>
            <person name="Mikhailova N."/>
            <person name="Palaniappan K."/>
            <person name="Pillay M."/>
            <person name="Reddy T.B.K."/>
            <person name="Shapiro N."/>
            <person name="Stamatis D."/>
            <person name="Varghese N."/>
            <person name="Woyke T."/>
            <person name="Boden R."/>
            <person name="Freyermuth S.K."/>
            <person name="Kerfeld C.A."/>
        </authorList>
    </citation>
    <scope>NUCLEOTIDE SEQUENCE [LARGE SCALE GENOMIC DNA]</scope>
    <source>
        <strain evidence="7 8">JR-2</strain>
    </source>
</reference>
<keyword evidence="4 5" id="KW-0472">Membrane</keyword>
<gene>
    <name evidence="7" type="ORF">EPV75_04950</name>
</gene>